<dbReference type="OrthoDB" id="7193543at2"/>
<feature type="region of interest" description="Disordered" evidence="1">
    <location>
        <begin position="1"/>
        <end position="31"/>
    </location>
</feature>
<reference evidence="2 3" key="1">
    <citation type="journal article" date="2013" name="Genome Announc.">
        <title>Draft Genome Sequence for Caulobacter sp. Strain OR37, a Bacterium Tolerant to Heavy Metals.</title>
        <authorList>
            <person name="Utturkar S.M."/>
            <person name="Bollmann A."/>
            <person name="Brzoska R.M."/>
            <person name="Klingeman D.M."/>
            <person name="Epstein S.E."/>
            <person name="Palumbo A.V."/>
            <person name="Brown S.D."/>
        </authorList>
    </citation>
    <scope>NUCLEOTIDE SEQUENCE [LARGE SCALE GENOMIC DNA]</scope>
    <source>
        <strain evidence="2 3">OR37</strain>
    </source>
</reference>
<dbReference type="Proteomes" id="UP000013063">
    <property type="component" value="Unassembled WGS sequence"/>
</dbReference>
<gene>
    <name evidence="2" type="ORF">OR37_00666</name>
</gene>
<organism evidence="2 3">
    <name type="scientific">Caulobacter vibrioides OR37</name>
    <dbReference type="NCBI Taxonomy" id="1292034"/>
    <lineage>
        <taxon>Bacteria</taxon>
        <taxon>Pseudomonadati</taxon>
        <taxon>Pseudomonadota</taxon>
        <taxon>Alphaproteobacteria</taxon>
        <taxon>Caulobacterales</taxon>
        <taxon>Caulobacteraceae</taxon>
        <taxon>Caulobacter</taxon>
    </lineage>
</organism>
<name>R0D422_CAUVI</name>
<evidence type="ECO:0000256" key="1">
    <source>
        <dbReference type="SAM" id="MobiDB-lite"/>
    </source>
</evidence>
<sequence length="82" mass="8630">MDPEKRAYYDELAAAGPSSRSQASARAGGASPGALQVLKCSVTFGAGAKEKDRQGMVRLGKTPCYIPLQGSFFTPEAGVHKR</sequence>
<evidence type="ECO:0000313" key="3">
    <source>
        <dbReference type="Proteomes" id="UP000013063"/>
    </source>
</evidence>
<dbReference type="RefSeq" id="WP_004615780.1">
    <property type="nucleotide sequence ID" value="NZ_APMP01000002.1"/>
</dbReference>
<dbReference type="EMBL" id="APMP01000002">
    <property type="protein sequence ID" value="ENZ83366.1"/>
    <property type="molecule type" value="Genomic_DNA"/>
</dbReference>
<dbReference type="AlphaFoldDB" id="R0D422"/>
<proteinExistence type="predicted"/>
<accession>R0D422</accession>
<evidence type="ECO:0000313" key="2">
    <source>
        <dbReference type="EMBL" id="ENZ83366.1"/>
    </source>
</evidence>
<protein>
    <submittedName>
        <fullName evidence="2">Uncharacterized protein</fullName>
    </submittedName>
</protein>
<comment type="caution">
    <text evidence="2">The sequence shown here is derived from an EMBL/GenBank/DDBJ whole genome shotgun (WGS) entry which is preliminary data.</text>
</comment>
<keyword evidence="3" id="KW-1185">Reference proteome</keyword>
<feature type="compositionally biased region" description="Low complexity" evidence="1">
    <location>
        <begin position="13"/>
        <end position="31"/>
    </location>
</feature>
<dbReference type="PATRIC" id="fig|1292034.3.peg.664"/>